<dbReference type="InterPro" id="IPR022673">
    <property type="entry name" value="Hexokinase_C"/>
</dbReference>
<comment type="similarity">
    <text evidence="1 6">Belongs to the hexokinase family.</text>
</comment>
<dbReference type="InterPro" id="IPR001312">
    <property type="entry name" value="Hexokinase"/>
</dbReference>
<keyword evidence="6" id="KW-0324">Glycolysis</keyword>
<dbReference type="Gene3D" id="3.30.420.40">
    <property type="match status" value="1"/>
</dbReference>
<protein>
    <recommendedName>
        <fullName evidence="6">Phosphotransferase</fullName>
        <ecNumber evidence="6">2.7.1.-</ecNumber>
    </recommendedName>
</protein>
<dbReference type="Pfam" id="PF03727">
    <property type="entry name" value="Hexokinase_2"/>
    <property type="match status" value="1"/>
</dbReference>
<dbReference type="EC" id="2.7.1.-" evidence="6"/>
<comment type="caution">
    <text evidence="9">The sequence shown here is derived from an EMBL/GenBank/DDBJ whole genome shotgun (WGS) entry which is preliminary data.</text>
</comment>
<dbReference type="GO" id="GO:0005536">
    <property type="term" value="F:D-glucose binding"/>
    <property type="evidence" value="ECO:0007669"/>
    <property type="project" value="InterPro"/>
</dbReference>
<dbReference type="PROSITE" id="PS51748">
    <property type="entry name" value="HEXOKINASE_2"/>
    <property type="match status" value="1"/>
</dbReference>
<dbReference type="GO" id="GO:0004340">
    <property type="term" value="F:glucokinase activity"/>
    <property type="evidence" value="ECO:0007669"/>
    <property type="project" value="TreeGrafter"/>
</dbReference>
<evidence type="ECO:0000256" key="4">
    <source>
        <dbReference type="ARBA" id="ARBA00022777"/>
    </source>
</evidence>
<evidence type="ECO:0000259" key="8">
    <source>
        <dbReference type="Pfam" id="PF03727"/>
    </source>
</evidence>
<evidence type="ECO:0000256" key="1">
    <source>
        <dbReference type="ARBA" id="ARBA00009225"/>
    </source>
</evidence>
<evidence type="ECO:0000256" key="2">
    <source>
        <dbReference type="ARBA" id="ARBA00022679"/>
    </source>
</evidence>
<organism evidence="9 10">
    <name type="scientific">Bifiguratus adelaidae</name>
    <dbReference type="NCBI Taxonomy" id="1938954"/>
    <lineage>
        <taxon>Eukaryota</taxon>
        <taxon>Fungi</taxon>
        <taxon>Fungi incertae sedis</taxon>
        <taxon>Mucoromycota</taxon>
        <taxon>Mucoromycotina</taxon>
        <taxon>Endogonomycetes</taxon>
        <taxon>Endogonales</taxon>
        <taxon>Endogonales incertae sedis</taxon>
        <taxon>Bifiguratus</taxon>
    </lineage>
</organism>
<feature type="domain" description="Hexokinase N-terminal" evidence="7">
    <location>
        <begin position="8"/>
        <end position="209"/>
    </location>
</feature>
<dbReference type="EMBL" id="MVBO01000007">
    <property type="protein sequence ID" value="OZJ06091.1"/>
    <property type="molecule type" value="Genomic_DNA"/>
</dbReference>
<dbReference type="SUPFAM" id="SSF53067">
    <property type="entry name" value="Actin-like ATPase domain"/>
    <property type="match status" value="2"/>
</dbReference>
<evidence type="ECO:0000313" key="9">
    <source>
        <dbReference type="EMBL" id="OZJ06091.1"/>
    </source>
</evidence>
<keyword evidence="3 6" id="KW-0547">Nucleotide-binding</keyword>
<dbReference type="AlphaFoldDB" id="A0A261Y682"/>
<proteinExistence type="inferred from homology"/>
<gene>
    <name evidence="9" type="ORF">BZG36_01136</name>
</gene>
<dbReference type="OrthoDB" id="419537at2759"/>
<dbReference type="Proteomes" id="UP000242875">
    <property type="component" value="Unassembled WGS sequence"/>
</dbReference>
<dbReference type="PANTHER" id="PTHR19443:SF24">
    <property type="entry name" value="PHOSPHOTRANSFERASE"/>
    <property type="match status" value="1"/>
</dbReference>
<dbReference type="GO" id="GO:0006006">
    <property type="term" value="P:glucose metabolic process"/>
    <property type="evidence" value="ECO:0007669"/>
    <property type="project" value="TreeGrafter"/>
</dbReference>
<keyword evidence="4 6" id="KW-0418">Kinase</keyword>
<keyword evidence="5 6" id="KW-0067">ATP-binding</keyword>
<accession>A0A261Y682</accession>
<evidence type="ECO:0000256" key="5">
    <source>
        <dbReference type="ARBA" id="ARBA00022840"/>
    </source>
</evidence>
<dbReference type="GO" id="GO:0008865">
    <property type="term" value="F:fructokinase activity"/>
    <property type="evidence" value="ECO:0007669"/>
    <property type="project" value="TreeGrafter"/>
</dbReference>
<dbReference type="GO" id="GO:0006096">
    <property type="term" value="P:glycolytic process"/>
    <property type="evidence" value="ECO:0007669"/>
    <property type="project" value="UniProtKB-UniPathway"/>
</dbReference>
<evidence type="ECO:0000256" key="6">
    <source>
        <dbReference type="RuleBase" id="RU362007"/>
    </source>
</evidence>
<dbReference type="PANTHER" id="PTHR19443">
    <property type="entry name" value="HEXOKINASE"/>
    <property type="match status" value="1"/>
</dbReference>
<name>A0A261Y682_9FUNG</name>
<dbReference type="GO" id="GO:0005829">
    <property type="term" value="C:cytosol"/>
    <property type="evidence" value="ECO:0007669"/>
    <property type="project" value="TreeGrafter"/>
</dbReference>
<dbReference type="PRINTS" id="PR00475">
    <property type="entry name" value="HEXOKINASE"/>
</dbReference>
<evidence type="ECO:0000259" key="7">
    <source>
        <dbReference type="Pfam" id="PF00349"/>
    </source>
</evidence>
<evidence type="ECO:0000313" key="10">
    <source>
        <dbReference type="Proteomes" id="UP000242875"/>
    </source>
</evidence>
<dbReference type="GO" id="GO:0005524">
    <property type="term" value="F:ATP binding"/>
    <property type="evidence" value="ECO:0007669"/>
    <property type="project" value="UniProtKB-UniRule"/>
</dbReference>
<keyword evidence="2 6" id="KW-0808">Transferase</keyword>
<dbReference type="Pfam" id="PF00349">
    <property type="entry name" value="Hexokinase_1"/>
    <property type="match status" value="1"/>
</dbReference>
<dbReference type="GO" id="GO:0001678">
    <property type="term" value="P:intracellular glucose homeostasis"/>
    <property type="evidence" value="ECO:0007669"/>
    <property type="project" value="InterPro"/>
</dbReference>
<dbReference type="GO" id="GO:0019158">
    <property type="term" value="F:mannokinase activity"/>
    <property type="evidence" value="ECO:0007669"/>
    <property type="project" value="TreeGrafter"/>
</dbReference>
<dbReference type="InterPro" id="IPR022672">
    <property type="entry name" value="Hexokinase_N"/>
</dbReference>
<reference evidence="9 10" key="1">
    <citation type="journal article" date="2017" name="Mycologia">
        <title>Bifiguratus adelaidae, gen. et sp. nov., a new member of Mucoromycotina in endophytic and soil-dwelling habitats.</title>
        <authorList>
            <person name="Torres-Cruz T.J."/>
            <person name="Billingsley Tobias T.L."/>
            <person name="Almatruk M."/>
            <person name="Hesse C."/>
            <person name="Kuske C.R."/>
            <person name="Desiro A."/>
            <person name="Benucci G.M."/>
            <person name="Bonito G."/>
            <person name="Stajich J.E."/>
            <person name="Dunlap C."/>
            <person name="Arnold A.E."/>
            <person name="Porras-Alfaro A."/>
        </authorList>
    </citation>
    <scope>NUCLEOTIDE SEQUENCE [LARGE SCALE GENOMIC DNA]</scope>
    <source>
        <strain evidence="9 10">AZ0501</strain>
    </source>
</reference>
<sequence>MSTQETLLKQFDGAFNLTPQQVEKVITGLNGECDTGLRTSSEAISTMIPSFVTALPTGQEQGTYLAMDLGGTNLRITAVQLLGDGKIELIEEKRKVTKELQTGKADAFFDWIADATRVLITEKAAHLFSEAQVRHEEPLSMGVTWSFPINLTAIDKGNCLRMGKGFVIEGVEGNDLVEMMDAAFRRQKMNVHVNAVLNDTVGTLIAAAYLKNPHVRISVIAGTGSNAANCEKVKDIIKLPADIVAQHDPEDLMIMNTEWDIMGSDTELPRTKYDDIVDSETAHPGFQPFETMISGLWIGELVRLVIHDFVKQGALFGGVLPRGMEAPLSFETARMSEIERAKDLNDIADILRKHYTIDTQPTDQDLSAIQHIVQTIGNRTAVLTAAAVAALIRRDMRHFAKEDEDIVVAFTGSVYEHYPNMEQKLRHALADIFGASFGDRLKLVHAPDGSAIGAAICAMVVDQKQEK</sequence>
<dbReference type="Gene3D" id="3.40.367.20">
    <property type="match status" value="1"/>
</dbReference>
<dbReference type="GO" id="GO:0006013">
    <property type="term" value="P:mannose metabolic process"/>
    <property type="evidence" value="ECO:0007669"/>
    <property type="project" value="TreeGrafter"/>
</dbReference>
<evidence type="ECO:0000256" key="3">
    <source>
        <dbReference type="ARBA" id="ARBA00022741"/>
    </source>
</evidence>
<dbReference type="GO" id="GO:0005739">
    <property type="term" value="C:mitochondrion"/>
    <property type="evidence" value="ECO:0007669"/>
    <property type="project" value="TreeGrafter"/>
</dbReference>
<keyword evidence="10" id="KW-1185">Reference proteome</keyword>
<feature type="domain" description="Hexokinase C-terminal" evidence="8">
    <location>
        <begin position="216"/>
        <end position="460"/>
    </location>
</feature>
<dbReference type="InterPro" id="IPR043129">
    <property type="entry name" value="ATPase_NBD"/>
</dbReference>
<dbReference type="UniPathway" id="UPA00109">
    <property type="reaction ID" value="UER00180"/>
</dbReference>